<evidence type="ECO:0000313" key="2">
    <source>
        <dbReference type="EMBL" id="CAF4133846.1"/>
    </source>
</evidence>
<dbReference type="AlphaFoldDB" id="A0A8S2F4Q0"/>
<feature type="non-terminal residue" evidence="1">
    <location>
        <position position="1"/>
    </location>
</feature>
<accession>A0A8S2F4Q0</accession>
<dbReference type="Proteomes" id="UP000677228">
    <property type="component" value="Unassembled WGS sequence"/>
</dbReference>
<protein>
    <submittedName>
        <fullName evidence="1">Uncharacterized protein</fullName>
    </submittedName>
</protein>
<dbReference type="Pfam" id="PF03269">
    <property type="entry name" value="DUF268"/>
    <property type="match status" value="1"/>
</dbReference>
<organism evidence="1 3">
    <name type="scientific">Didymodactylos carnosus</name>
    <dbReference type="NCBI Taxonomy" id="1234261"/>
    <lineage>
        <taxon>Eukaryota</taxon>
        <taxon>Metazoa</taxon>
        <taxon>Spiralia</taxon>
        <taxon>Gnathifera</taxon>
        <taxon>Rotifera</taxon>
        <taxon>Eurotatoria</taxon>
        <taxon>Bdelloidea</taxon>
        <taxon>Philodinida</taxon>
        <taxon>Philodinidae</taxon>
        <taxon>Didymodactylos</taxon>
    </lineage>
</organism>
<sequence length="229" mass="26363">MKNLKVSVVSFREDNPWPAEWSLDLIENYRFQVRTREALGTYNNKAIYAALDRYASLAIRDKKCAVIGTENPWIEAALLEYNASNVTTIEYAPINASVPRLFVITPMAFAREQQQRETNKREIFDSVWSYSSLEHDGLGRYGDPLNPYGDLQTMVKISCILKPGGFLFLSVPLNIQDSIQFNLHRIYGRVRLPLLYQYFHVVEVLGGALRTMRRNHFNQPFVVLQNKVG</sequence>
<reference evidence="1" key="1">
    <citation type="submission" date="2021-02" db="EMBL/GenBank/DDBJ databases">
        <authorList>
            <person name="Nowell W R."/>
        </authorList>
    </citation>
    <scope>NUCLEOTIDE SEQUENCE</scope>
</reference>
<dbReference type="EMBL" id="CAJOBA010042476">
    <property type="protein sequence ID" value="CAF4133846.1"/>
    <property type="molecule type" value="Genomic_DNA"/>
</dbReference>
<comment type="caution">
    <text evidence="1">The sequence shown here is derived from an EMBL/GenBank/DDBJ whole genome shotgun (WGS) entry which is preliminary data.</text>
</comment>
<dbReference type="Proteomes" id="UP000682733">
    <property type="component" value="Unassembled WGS sequence"/>
</dbReference>
<evidence type="ECO:0000313" key="1">
    <source>
        <dbReference type="EMBL" id="CAF1323328.1"/>
    </source>
</evidence>
<gene>
    <name evidence="1" type="ORF">OVA965_LOCUS29544</name>
    <name evidence="2" type="ORF">TMI583_LOCUS30320</name>
</gene>
<dbReference type="EMBL" id="CAJNOK010020868">
    <property type="protein sequence ID" value="CAF1323328.1"/>
    <property type="molecule type" value="Genomic_DNA"/>
</dbReference>
<evidence type="ECO:0000313" key="3">
    <source>
        <dbReference type="Proteomes" id="UP000677228"/>
    </source>
</evidence>
<name>A0A8S2F4Q0_9BILA</name>
<dbReference type="InterPro" id="IPR004951">
    <property type="entry name" value="DUF268_CAE_spp"/>
</dbReference>
<proteinExistence type="predicted"/>